<dbReference type="GeneID" id="65559619"/>
<keyword evidence="3" id="KW-0720">Serine protease</keyword>
<keyword evidence="5" id="KW-1133">Transmembrane helix</keyword>
<dbReference type="Pfam" id="PF00082">
    <property type="entry name" value="Peptidase_S8"/>
    <property type="match status" value="1"/>
</dbReference>
<evidence type="ECO:0000313" key="7">
    <source>
        <dbReference type="EMBL" id="QXJ31449.1"/>
    </source>
</evidence>
<evidence type="ECO:0000313" key="8">
    <source>
        <dbReference type="Proteomes" id="UP000693941"/>
    </source>
</evidence>
<accession>A0A8F5BUA8</accession>
<dbReference type="Proteomes" id="UP000693941">
    <property type="component" value="Chromosome"/>
</dbReference>
<dbReference type="InterPro" id="IPR030400">
    <property type="entry name" value="Sedolisin_dom"/>
</dbReference>
<keyword evidence="5" id="KW-0812">Transmembrane</keyword>
<reference evidence="7" key="1">
    <citation type="journal article" date="2021" name="Environ. Microbiol.">
        <title>New insights into the diversity and evolution of the archaeal mobilome from three complete genomes of Saccharolobus shibatae.</title>
        <authorList>
            <person name="Medvedeva S."/>
            <person name="Brandt D."/>
            <person name="Cvirkaite-Krupovic V."/>
            <person name="Liu Y."/>
            <person name="Severinov K."/>
            <person name="Ishino S."/>
            <person name="Ishino Y."/>
            <person name="Prangishvili D."/>
            <person name="Kalinowski J."/>
            <person name="Krupovic M."/>
        </authorList>
    </citation>
    <scope>NUCLEOTIDE SEQUENCE</scope>
    <source>
        <strain evidence="7">BEU9</strain>
    </source>
</reference>
<feature type="transmembrane region" description="Helical" evidence="5">
    <location>
        <begin position="1051"/>
        <end position="1070"/>
    </location>
</feature>
<dbReference type="PROSITE" id="PS51695">
    <property type="entry name" value="SEDOLISIN"/>
    <property type="match status" value="1"/>
</dbReference>
<evidence type="ECO:0000256" key="4">
    <source>
        <dbReference type="ARBA" id="ARBA00023145"/>
    </source>
</evidence>
<dbReference type="Pfam" id="PF09286">
    <property type="entry name" value="Pro-kuma_activ"/>
    <property type="match status" value="1"/>
</dbReference>
<keyword evidence="4" id="KW-0865">Zymogen</keyword>
<proteinExistence type="predicted"/>
<evidence type="ECO:0000256" key="5">
    <source>
        <dbReference type="SAM" id="Phobius"/>
    </source>
</evidence>
<keyword evidence="2" id="KW-0378">Hydrolase</keyword>
<dbReference type="PANTHER" id="PTHR14218:SF15">
    <property type="entry name" value="TRIPEPTIDYL-PEPTIDASE 1"/>
    <property type="match status" value="1"/>
</dbReference>
<dbReference type="GO" id="GO:0004175">
    <property type="term" value="F:endopeptidase activity"/>
    <property type="evidence" value="ECO:0007669"/>
    <property type="project" value="TreeGrafter"/>
</dbReference>
<keyword evidence="5" id="KW-0472">Membrane</keyword>
<dbReference type="EMBL" id="CP077715">
    <property type="protein sequence ID" value="QXJ31449.1"/>
    <property type="molecule type" value="Genomic_DNA"/>
</dbReference>
<name>A0A8F5BUA8_9CREN</name>
<dbReference type="PIRSF" id="PIRSF032623">
    <property type="entry name" value="Peptidase_SSO2181_prd"/>
    <property type="match status" value="1"/>
</dbReference>
<organism evidence="7 8">
    <name type="scientific">Saccharolobus shibatae</name>
    <dbReference type="NCBI Taxonomy" id="2286"/>
    <lineage>
        <taxon>Archaea</taxon>
        <taxon>Thermoproteota</taxon>
        <taxon>Thermoprotei</taxon>
        <taxon>Sulfolobales</taxon>
        <taxon>Sulfolobaceae</taxon>
        <taxon>Saccharolobus</taxon>
    </lineage>
</organism>
<dbReference type="InterPro" id="IPR017001">
    <property type="entry name" value="Pept_S53_physarolisin-II_arc"/>
</dbReference>
<dbReference type="PROSITE" id="PS00138">
    <property type="entry name" value="SUBTILASE_SER"/>
    <property type="match status" value="1"/>
</dbReference>
<keyword evidence="1 7" id="KW-0645">Protease</keyword>
<evidence type="ECO:0000256" key="1">
    <source>
        <dbReference type="ARBA" id="ARBA00022670"/>
    </source>
</evidence>
<dbReference type="SMART" id="SM00944">
    <property type="entry name" value="Pro-kuma_activ"/>
    <property type="match status" value="1"/>
</dbReference>
<dbReference type="RefSeq" id="WP_218261337.1">
    <property type="nucleotide sequence ID" value="NZ_CP077715.1"/>
</dbReference>
<dbReference type="AlphaFoldDB" id="A0A8F5BUA8"/>
<dbReference type="InterPro" id="IPR015366">
    <property type="entry name" value="S53_propep"/>
</dbReference>
<evidence type="ECO:0000256" key="2">
    <source>
        <dbReference type="ARBA" id="ARBA00022801"/>
    </source>
</evidence>
<evidence type="ECO:0000256" key="3">
    <source>
        <dbReference type="ARBA" id="ARBA00022825"/>
    </source>
</evidence>
<dbReference type="InterPro" id="IPR050819">
    <property type="entry name" value="Tripeptidyl-peptidase_I"/>
</dbReference>
<gene>
    <name evidence="7" type="ORF">J5U21_01099</name>
</gene>
<dbReference type="PANTHER" id="PTHR14218">
    <property type="entry name" value="PROTEASE S8 TRIPEPTIDYL PEPTIDASE I CLN2"/>
    <property type="match status" value="1"/>
</dbReference>
<dbReference type="CDD" id="cd04056">
    <property type="entry name" value="Peptidases_S53"/>
    <property type="match status" value="1"/>
</dbReference>
<sequence>MTWSIFLITLALSGIVLPLTITNVNNQQISTLSPNYYLTVAIIFPPNNLPLLQQYVQEHVVLNQSQVEKLFIPTEEISKTLSQLRQSNISAVSYMNVILASGTVSQLEKVLNGKFYVYEFNGKKFYEFSGSPVISNAVVIGTNVTSLILNKPTTLYNITQAVAYNALAPSQLLNAYNITWLHIHNITGKGTAIGVLDFYGDPYIQQQLEEFDKQYNISNPPFFKVVPIGAYNPNDGITTGWAMEISLDVEYAHIIAPDAGIVLYVANPNIPLPAIIAYIVQQNEVNVVSQSFGIPELYVDLGLIPLSYVNSLMYEYWLGEVEGITFTAASGDGGGNGYNYFLAPQGSVIFPASMPYVLAVGGSSVYISGNKSIETAWSGESVLGASTGGYSTLFPAPWYQGGSGFRLVPDVVADANPYTGAFILYYYNQTYLVGGTSLATPIVSGIIDLMTQDYGRLGFVNPYLYELRNTSTLTPIRFGYNTPYYVNSSELNPVTGLGSINAGYLYQLLPKVMHTPTIAVAVHNITYLDGEVVKVVANITGIRPSSVIGMVYNGSSIVQQFSLSFNGTYWVGEFVASGSGIQEVIVKAGNLDGATYVTVGYQAQFIFPPIALFPEPESVPIVVQLIYPNGSLVKNPPNLTAIIYKYDQIDNKMSIVSSVQLQRTPVINLSVLGIQIELGYLTGVYQLPSTTISGVYFIKIPNVFGFDEFVSGIYILDAVYPPIFTNPVVVSPGQNVTILAEALAIGSPNVTVSFYNVSGDEVYSIPVNAVTYQNTLIYITQITLPKLKPGYYYVVTKAIYNASNFTAEGIGVTQIYMSPYSLNVKVRIIPNTSIVYQNQRIYVIANITYPNGTEVKYGSFSAIIVPSYLASQFDNLQLQYSVPLTYFNGSWIGQLQIPSGSSSNSLGYSTYGISGYWYVYVEGISADGIPTSFPATLNVNTLSINPISPSGQFVVLPYVYVHVFNGTIAFNEFIDNALIVGHNATFVNSIIRNLIVENGSVTLINSRALNVSLVNSQIININSTIGSNVNYITTIGNNFAKARYQSLGNNSILVIGVVLDIITIFILILIRVRRKKFI</sequence>
<dbReference type="GO" id="GO:0008240">
    <property type="term" value="F:tripeptidyl-peptidase activity"/>
    <property type="evidence" value="ECO:0007669"/>
    <property type="project" value="TreeGrafter"/>
</dbReference>
<evidence type="ECO:0000259" key="6">
    <source>
        <dbReference type="PROSITE" id="PS51695"/>
    </source>
</evidence>
<dbReference type="FunFam" id="3.40.50.200:FF:000027">
    <property type="entry name" value="Peptidase S53 propeptide"/>
    <property type="match status" value="1"/>
</dbReference>
<protein>
    <submittedName>
        <fullName evidence="7">Protease related protein</fullName>
    </submittedName>
</protein>
<dbReference type="InterPro" id="IPR000209">
    <property type="entry name" value="Peptidase_S8/S53_dom"/>
</dbReference>
<dbReference type="GO" id="GO:0006508">
    <property type="term" value="P:proteolysis"/>
    <property type="evidence" value="ECO:0007669"/>
    <property type="project" value="UniProtKB-KW"/>
</dbReference>
<dbReference type="InterPro" id="IPR023828">
    <property type="entry name" value="Peptidase_S8_Ser-AS"/>
</dbReference>
<feature type="domain" description="Peptidase S53" evidence="6">
    <location>
        <begin position="166"/>
        <end position="512"/>
    </location>
</feature>